<feature type="domain" description="Alpha/beta hydrolase fold-3" evidence="4">
    <location>
        <begin position="79"/>
        <end position="276"/>
    </location>
</feature>
<keyword evidence="6" id="KW-1185">Reference proteome</keyword>
<feature type="chain" id="PRO_5035773138" description="Alpha/beta hydrolase fold-3 domain-containing protein" evidence="3">
    <location>
        <begin position="23"/>
        <end position="302"/>
    </location>
</feature>
<dbReference type="GO" id="GO:0016787">
    <property type="term" value="F:hydrolase activity"/>
    <property type="evidence" value="ECO:0007669"/>
    <property type="project" value="UniProtKB-KW"/>
</dbReference>
<evidence type="ECO:0000256" key="1">
    <source>
        <dbReference type="ARBA" id="ARBA00010515"/>
    </source>
</evidence>
<feature type="signal peptide" evidence="3">
    <location>
        <begin position="1"/>
        <end position="22"/>
    </location>
</feature>
<comment type="similarity">
    <text evidence="1">Belongs to the 'GDXG' lipolytic enzyme family.</text>
</comment>
<dbReference type="EMBL" id="BOPV01000001">
    <property type="protein sequence ID" value="GIL37994.1"/>
    <property type="molecule type" value="Genomic_DNA"/>
</dbReference>
<comment type="caution">
    <text evidence="5">The sequence shown here is derived from an EMBL/GenBank/DDBJ whole genome shotgun (WGS) entry which is preliminary data.</text>
</comment>
<dbReference type="InterPro" id="IPR050300">
    <property type="entry name" value="GDXG_lipolytic_enzyme"/>
</dbReference>
<dbReference type="PANTHER" id="PTHR48081:SF8">
    <property type="entry name" value="ALPHA_BETA HYDROLASE FOLD-3 DOMAIN-CONTAINING PROTEIN-RELATED"/>
    <property type="match status" value="1"/>
</dbReference>
<gene>
    <name evidence="5" type="ORF">TMPK1_02310</name>
</gene>
<dbReference type="Gene3D" id="3.40.50.1820">
    <property type="entry name" value="alpha/beta hydrolase"/>
    <property type="match status" value="1"/>
</dbReference>
<dbReference type="RefSeq" id="WP_420240904.1">
    <property type="nucleotide sequence ID" value="NZ_BOPV01000001.1"/>
</dbReference>
<dbReference type="PROSITE" id="PS01173">
    <property type="entry name" value="LIPASE_GDXG_HIS"/>
    <property type="match status" value="1"/>
</dbReference>
<evidence type="ECO:0000256" key="3">
    <source>
        <dbReference type="SAM" id="SignalP"/>
    </source>
</evidence>
<dbReference type="PANTHER" id="PTHR48081">
    <property type="entry name" value="AB HYDROLASE SUPERFAMILY PROTEIN C4A8.06C"/>
    <property type="match status" value="1"/>
</dbReference>
<dbReference type="InterPro" id="IPR029058">
    <property type="entry name" value="AB_hydrolase_fold"/>
</dbReference>
<accession>A0A8S8X712</accession>
<reference evidence="5" key="1">
    <citation type="submission" date="2021-02" db="EMBL/GenBank/DDBJ databases">
        <title>Genome sequence of Rhodospirillales sp. strain TMPK1 isolated from soil.</title>
        <authorList>
            <person name="Nakai R."/>
            <person name="Kusada H."/>
            <person name="Tamaki H."/>
        </authorList>
    </citation>
    <scope>NUCLEOTIDE SEQUENCE</scope>
    <source>
        <strain evidence="5">TMPK1</strain>
    </source>
</reference>
<organism evidence="5 6">
    <name type="scientific">Roseiterribacter gracilis</name>
    <dbReference type="NCBI Taxonomy" id="2812848"/>
    <lineage>
        <taxon>Bacteria</taxon>
        <taxon>Pseudomonadati</taxon>
        <taxon>Pseudomonadota</taxon>
        <taxon>Alphaproteobacteria</taxon>
        <taxon>Rhodospirillales</taxon>
        <taxon>Roseiterribacteraceae</taxon>
        <taxon>Roseiterribacter</taxon>
    </lineage>
</organism>
<evidence type="ECO:0000313" key="5">
    <source>
        <dbReference type="EMBL" id="GIL37994.1"/>
    </source>
</evidence>
<proteinExistence type="inferred from homology"/>
<sequence>MGTVRHLTSALAALLLSTAAIAADIPDRVTDLRRLLDNAGRVASPTKVASVEDRTIDGLRLRIYDNNVPGRGPKSRPALLMLHGGGWIAGSVATHDEIARILSVELKAKVVSLDYSLSPEARYPQARDEAFAALRWMAQESSIDPTRIAVLGDSSGGNLAAVLALLARDQKGPRIVAQVLINPVVDLAGLDTDSYQRVGSEPMQFYRAQYLRAQDDPNDPYISPLRAHDLRRLPPALVVIAGRDALQDEDEAYLRRLHQANVATERLHLPDEPHLAMRWATGNAKLRSAIDTTVQFLRRYMQ</sequence>
<evidence type="ECO:0000259" key="4">
    <source>
        <dbReference type="Pfam" id="PF07859"/>
    </source>
</evidence>
<evidence type="ECO:0000256" key="2">
    <source>
        <dbReference type="ARBA" id="ARBA00022801"/>
    </source>
</evidence>
<dbReference type="Proteomes" id="UP000681075">
    <property type="component" value="Unassembled WGS sequence"/>
</dbReference>
<keyword evidence="2" id="KW-0378">Hydrolase</keyword>
<evidence type="ECO:0000313" key="6">
    <source>
        <dbReference type="Proteomes" id="UP000681075"/>
    </source>
</evidence>
<keyword evidence="3" id="KW-0732">Signal</keyword>
<dbReference type="AlphaFoldDB" id="A0A8S8X712"/>
<name>A0A8S8X712_9PROT</name>
<protein>
    <recommendedName>
        <fullName evidence="4">Alpha/beta hydrolase fold-3 domain-containing protein</fullName>
    </recommendedName>
</protein>
<dbReference type="Pfam" id="PF07859">
    <property type="entry name" value="Abhydrolase_3"/>
    <property type="match status" value="1"/>
</dbReference>
<dbReference type="InterPro" id="IPR013094">
    <property type="entry name" value="AB_hydrolase_3"/>
</dbReference>
<dbReference type="InterPro" id="IPR002168">
    <property type="entry name" value="Lipase_GDXG_HIS_AS"/>
</dbReference>
<dbReference type="SUPFAM" id="SSF53474">
    <property type="entry name" value="alpha/beta-Hydrolases"/>
    <property type="match status" value="1"/>
</dbReference>